<evidence type="ECO:0000256" key="3">
    <source>
        <dbReference type="SAM" id="Phobius"/>
    </source>
</evidence>
<dbReference type="OrthoDB" id="4924172at2759"/>
<dbReference type="EMBL" id="LAZP02000441">
    <property type="protein sequence ID" value="PFH57202.1"/>
    <property type="molecule type" value="Genomic_DNA"/>
</dbReference>
<dbReference type="InterPro" id="IPR021765">
    <property type="entry name" value="UstYa-like"/>
</dbReference>
<comment type="pathway">
    <text evidence="1">Mycotoxin biosynthesis.</text>
</comment>
<reference evidence="4 5" key="2">
    <citation type="journal article" date="2017" name="Sci. Rep.">
        <title>Ant-infecting Ophiocordyceps genomes reveal a high diversity of potential behavioral manipulation genes and a possible major role for enterotoxins.</title>
        <authorList>
            <person name="de Bekker C."/>
            <person name="Ohm R.A."/>
            <person name="Evans H.C."/>
            <person name="Brachmann A."/>
            <person name="Hughes D.P."/>
        </authorList>
    </citation>
    <scope>NUCLEOTIDE SEQUENCE [LARGE SCALE GENOMIC DNA]</scope>
    <source>
        <strain evidence="4 5">SC16a</strain>
    </source>
</reference>
<feature type="transmembrane region" description="Helical" evidence="3">
    <location>
        <begin position="44"/>
        <end position="64"/>
    </location>
</feature>
<dbReference type="AlphaFoldDB" id="A0A2A9P8I3"/>
<evidence type="ECO:0000313" key="4">
    <source>
        <dbReference type="EMBL" id="PFH57202.1"/>
    </source>
</evidence>
<reference evidence="4 5" key="1">
    <citation type="journal article" date="2015" name="BMC Genomics">
        <title>Gene expression during zombie ant biting behavior reflects the complexity underlying fungal parasitic behavioral manipulation.</title>
        <authorList>
            <person name="de Bekker C."/>
            <person name="Ohm R.A."/>
            <person name="Loreto R.G."/>
            <person name="Sebastian A."/>
            <person name="Albert I."/>
            <person name="Merrow M."/>
            <person name="Brachmann A."/>
            <person name="Hughes D.P."/>
        </authorList>
    </citation>
    <scope>NUCLEOTIDE SEQUENCE [LARGE SCALE GENOMIC DNA]</scope>
    <source>
        <strain evidence="4 5">SC16a</strain>
    </source>
</reference>
<evidence type="ECO:0000256" key="2">
    <source>
        <dbReference type="ARBA" id="ARBA00035112"/>
    </source>
</evidence>
<evidence type="ECO:0008006" key="6">
    <source>
        <dbReference type="Google" id="ProtNLM"/>
    </source>
</evidence>
<comment type="similarity">
    <text evidence="2">Belongs to the ustYa family.</text>
</comment>
<evidence type="ECO:0000256" key="1">
    <source>
        <dbReference type="ARBA" id="ARBA00004685"/>
    </source>
</evidence>
<keyword evidence="3" id="KW-1133">Transmembrane helix</keyword>
<organism evidence="4 5">
    <name type="scientific">Ophiocordyceps unilateralis</name>
    <name type="common">Zombie-ant fungus</name>
    <name type="synonym">Torrubia unilateralis</name>
    <dbReference type="NCBI Taxonomy" id="268505"/>
    <lineage>
        <taxon>Eukaryota</taxon>
        <taxon>Fungi</taxon>
        <taxon>Dikarya</taxon>
        <taxon>Ascomycota</taxon>
        <taxon>Pezizomycotina</taxon>
        <taxon>Sordariomycetes</taxon>
        <taxon>Hypocreomycetidae</taxon>
        <taxon>Hypocreales</taxon>
        <taxon>Ophiocordycipitaceae</taxon>
        <taxon>Ophiocordyceps</taxon>
    </lineage>
</organism>
<keyword evidence="3" id="KW-0472">Membrane</keyword>
<name>A0A2A9P8I3_OPHUN</name>
<sequence>MNDAIFPARLTRCPEDRESEPFIHGHWHQDLSVRRSRIPGKNTVLCVYLGLVHLLLLVLLGLAWSERPGLTSAVPTGGRTWSPVQHLVEYDISNEHATDHNIYSQYSGPPTRENEEAWIRLINPIYFNATRDELERAGESMVNVVKLTGGGYLATIGVYHELHCLRQLRFWLYREHYYPNLTDSQFRYSHRHLDHCLETLRLTIMCHGNTALYSFNWNKPTEYRPATQSSSRSVCVKWASIHDWALSRKTSTTPSLVRLSDVEDPSRGREQR</sequence>
<accession>A0A2A9P8I3</accession>
<dbReference type="Pfam" id="PF11807">
    <property type="entry name" value="UstYa"/>
    <property type="match status" value="1"/>
</dbReference>
<proteinExistence type="inferred from homology"/>
<dbReference type="GO" id="GO:0043386">
    <property type="term" value="P:mycotoxin biosynthetic process"/>
    <property type="evidence" value="ECO:0007669"/>
    <property type="project" value="InterPro"/>
</dbReference>
<dbReference type="PANTHER" id="PTHR33365">
    <property type="entry name" value="YALI0B05434P"/>
    <property type="match status" value="1"/>
</dbReference>
<dbReference type="PANTHER" id="PTHR33365:SF4">
    <property type="entry name" value="CYCLOCHLOROTINE BIOSYNTHESIS PROTEIN O"/>
    <property type="match status" value="1"/>
</dbReference>
<protein>
    <recommendedName>
        <fullName evidence="6">Tat pathway signal sequence</fullName>
    </recommendedName>
</protein>
<dbReference type="STRING" id="268505.A0A2A9P8I3"/>
<gene>
    <name evidence="4" type="ORF">XA68_15382</name>
</gene>
<comment type="caution">
    <text evidence="4">The sequence shown here is derived from an EMBL/GenBank/DDBJ whole genome shotgun (WGS) entry which is preliminary data.</text>
</comment>
<evidence type="ECO:0000313" key="5">
    <source>
        <dbReference type="Proteomes" id="UP000037136"/>
    </source>
</evidence>
<keyword evidence="3" id="KW-0812">Transmembrane</keyword>
<dbReference type="Proteomes" id="UP000037136">
    <property type="component" value="Unassembled WGS sequence"/>
</dbReference>
<keyword evidence="5" id="KW-1185">Reference proteome</keyword>